<evidence type="ECO:0000313" key="8">
    <source>
        <dbReference type="Proteomes" id="UP001229716"/>
    </source>
</evidence>
<accession>A0ABT7KSC2</accession>
<comment type="function">
    <text evidence="1">Mediates uptake of L-cystine, the oxidized form of L-cysteine.</text>
</comment>
<dbReference type="InterPro" id="IPR001991">
    <property type="entry name" value="Na-dicarboxylate_symporter"/>
</dbReference>
<comment type="subcellular location">
    <subcellularLocation>
        <location evidence="2">Membrane</location>
        <topology evidence="2">Multi-pass membrane protein</topology>
    </subcellularLocation>
</comment>
<gene>
    <name evidence="7" type="ORF">P6F46_00985</name>
</gene>
<keyword evidence="4" id="KW-0812">Transmembrane</keyword>
<proteinExistence type="predicted"/>
<comment type="caution">
    <text evidence="7">The sequence shown here is derived from an EMBL/GenBank/DDBJ whole genome shotgun (WGS) entry which is preliminary data.</text>
</comment>
<evidence type="ECO:0000256" key="2">
    <source>
        <dbReference type="ARBA" id="ARBA00004141"/>
    </source>
</evidence>
<organism evidence="7 8">
    <name type="scientific">Bacillus shihchuchen</name>
    <dbReference type="NCBI Taxonomy" id="3036942"/>
    <lineage>
        <taxon>Bacteria</taxon>
        <taxon>Bacillati</taxon>
        <taxon>Bacillota</taxon>
        <taxon>Bacilli</taxon>
        <taxon>Bacillales</taxon>
        <taxon>Bacillaceae</taxon>
        <taxon>Bacillus</taxon>
        <taxon>Bacillus cereus group</taxon>
    </lineage>
</organism>
<dbReference type="EMBL" id="JASWHZ010000001">
    <property type="protein sequence ID" value="MDL2416807.1"/>
    <property type="molecule type" value="Genomic_DNA"/>
</dbReference>
<evidence type="ECO:0000256" key="1">
    <source>
        <dbReference type="ARBA" id="ARBA00003410"/>
    </source>
</evidence>
<dbReference type="SUPFAM" id="SSF118215">
    <property type="entry name" value="Proton glutamate symport protein"/>
    <property type="match status" value="1"/>
</dbReference>
<evidence type="ECO:0000256" key="3">
    <source>
        <dbReference type="ARBA" id="ARBA00022448"/>
    </source>
</evidence>
<protein>
    <submittedName>
        <fullName evidence="7">Cation:dicarboxylase symporter family transporter</fullName>
    </submittedName>
</protein>
<keyword evidence="6" id="KW-0472">Membrane</keyword>
<evidence type="ECO:0000313" key="7">
    <source>
        <dbReference type="EMBL" id="MDL2416807.1"/>
    </source>
</evidence>
<name>A0ABT7KSC2_9BACI</name>
<dbReference type="InterPro" id="IPR036458">
    <property type="entry name" value="Na:dicarbo_symporter_sf"/>
</dbReference>
<keyword evidence="8" id="KW-1185">Reference proteome</keyword>
<dbReference type="Pfam" id="PF00375">
    <property type="entry name" value="SDF"/>
    <property type="match status" value="1"/>
</dbReference>
<reference evidence="7 8" key="1">
    <citation type="journal article" date="2023" name="Int. J. Mol. Sci.">
        <title>Pathogenicity and Genomic Characterization of a Novel Genospecies, Bacillus shihchuchen, of the Bacillus cereus Group Isolated from Chinese Softshell Turtle (Pelodiscus sinensis).</title>
        <authorList>
            <person name="Cheng L.W."/>
            <person name="Byadgi O.V."/>
            <person name="Tsai C.E."/>
            <person name="Wang P.C."/>
            <person name="Chen S.C."/>
        </authorList>
    </citation>
    <scope>NUCLEOTIDE SEQUENCE [LARGE SCALE GENOMIC DNA]</scope>
    <source>
        <strain evidence="7 8">QF108-045</strain>
    </source>
</reference>
<sequence length="57" mass="6174">MLALIFFSILMGVATSAVGEKGKPFATFLQAGAEISMKVVSFIMYYAQSDLLLTSQH</sequence>
<evidence type="ECO:0000256" key="4">
    <source>
        <dbReference type="ARBA" id="ARBA00022692"/>
    </source>
</evidence>
<dbReference type="Proteomes" id="UP001229716">
    <property type="component" value="Unassembled WGS sequence"/>
</dbReference>
<evidence type="ECO:0000256" key="6">
    <source>
        <dbReference type="ARBA" id="ARBA00023136"/>
    </source>
</evidence>
<keyword evidence="5" id="KW-1133">Transmembrane helix</keyword>
<dbReference type="Gene3D" id="1.10.3860.10">
    <property type="entry name" value="Sodium:dicarboxylate symporter"/>
    <property type="match status" value="1"/>
</dbReference>
<evidence type="ECO:0000256" key="5">
    <source>
        <dbReference type="ARBA" id="ARBA00022989"/>
    </source>
</evidence>
<keyword evidence="3" id="KW-0813">Transport</keyword>